<name>A0A2J6RTT1_HYAVF</name>
<keyword evidence="5" id="KW-0238">DNA-binding</keyword>
<dbReference type="GO" id="GO:0043565">
    <property type="term" value="F:sequence-specific DNA binding"/>
    <property type="evidence" value="ECO:0007669"/>
    <property type="project" value="TreeGrafter"/>
</dbReference>
<dbReference type="CDD" id="cd00067">
    <property type="entry name" value="GAL4"/>
    <property type="match status" value="1"/>
</dbReference>
<dbReference type="SMART" id="SM00066">
    <property type="entry name" value="GAL4"/>
    <property type="match status" value="1"/>
</dbReference>
<evidence type="ECO:0000259" key="8">
    <source>
        <dbReference type="PROSITE" id="PS50048"/>
    </source>
</evidence>
<dbReference type="EMBL" id="KZ613944">
    <property type="protein sequence ID" value="PMD41928.1"/>
    <property type="molecule type" value="Genomic_DNA"/>
</dbReference>
<dbReference type="SMART" id="SM00906">
    <property type="entry name" value="Fungal_trans"/>
    <property type="match status" value="1"/>
</dbReference>
<dbReference type="GO" id="GO:0045944">
    <property type="term" value="P:positive regulation of transcription by RNA polymerase II"/>
    <property type="evidence" value="ECO:0007669"/>
    <property type="project" value="TreeGrafter"/>
</dbReference>
<dbReference type="GO" id="GO:0006351">
    <property type="term" value="P:DNA-templated transcription"/>
    <property type="evidence" value="ECO:0007669"/>
    <property type="project" value="InterPro"/>
</dbReference>
<evidence type="ECO:0000256" key="2">
    <source>
        <dbReference type="ARBA" id="ARBA00022723"/>
    </source>
</evidence>
<evidence type="ECO:0000256" key="5">
    <source>
        <dbReference type="ARBA" id="ARBA00023125"/>
    </source>
</evidence>
<keyword evidence="4" id="KW-0805">Transcription regulation</keyword>
<evidence type="ECO:0000256" key="6">
    <source>
        <dbReference type="ARBA" id="ARBA00023163"/>
    </source>
</evidence>
<gene>
    <name evidence="9" type="ORF">L207DRAFT_412455</name>
</gene>
<keyword evidence="2" id="KW-0479">Metal-binding</keyword>
<dbReference type="CDD" id="cd12148">
    <property type="entry name" value="fungal_TF_MHR"/>
    <property type="match status" value="1"/>
</dbReference>
<protein>
    <recommendedName>
        <fullName evidence="8">Zn(2)-C6 fungal-type domain-containing protein</fullName>
    </recommendedName>
</protein>
<dbReference type="GO" id="GO:0008270">
    <property type="term" value="F:zinc ion binding"/>
    <property type="evidence" value="ECO:0007669"/>
    <property type="project" value="InterPro"/>
</dbReference>
<evidence type="ECO:0000313" key="10">
    <source>
        <dbReference type="Proteomes" id="UP000235786"/>
    </source>
</evidence>
<proteinExistence type="predicted"/>
<dbReference type="Pfam" id="PF04082">
    <property type="entry name" value="Fungal_trans"/>
    <property type="match status" value="1"/>
</dbReference>
<dbReference type="InterPro" id="IPR036864">
    <property type="entry name" value="Zn2-C6_fun-type_DNA-bd_sf"/>
</dbReference>
<reference evidence="9 10" key="1">
    <citation type="submission" date="2016-04" db="EMBL/GenBank/DDBJ databases">
        <title>A degradative enzymes factory behind the ericoid mycorrhizal symbiosis.</title>
        <authorList>
            <consortium name="DOE Joint Genome Institute"/>
            <person name="Martino E."/>
            <person name="Morin E."/>
            <person name="Grelet G."/>
            <person name="Kuo A."/>
            <person name="Kohler A."/>
            <person name="Daghino S."/>
            <person name="Barry K."/>
            <person name="Choi C."/>
            <person name="Cichocki N."/>
            <person name="Clum A."/>
            <person name="Copeland A."/>
            <person name="Hainaut M."/>
            <person name="Haridas S."/>
            <person name="Labutti K."/>
            <person name="Lindquist E."/>
            <person name="Lipzen A."/>
            <person name="Khouja H.-R."/>
            <person name="Murat C."/>
            <person name="Ohm R."/>
            <person name="Olson A."/>
            <person name="Spatafora J."/>
            <person name="Veneault-Fourrey C."/>
            <person name="Henrissat B."/>
            <person name="Grigoriev I."/>
            <person name="Martin F."/>
            <person name="Perotto S."/>
        </authorList>
    </citation>
    <scope>NUCLEOTIDE SEQUENCE [LARGE SCALE GENOMIC DNA]</scope>
    <source>
        <strain evidence="9 10">F</strain>
    </source>
</reference>
<sequence length="523" mass="59299">VSSCHRCRKLKKKCSRTLPECQLCRRAGVPCSISDPLQSKEAVLQARVNWLSRIVNERLFPSFSIEEVETGTDFIRILDLVAQSRSPPGTTEISPSDTSHEESGVAAVLASLSSDQGNGSRGSYVIENTTAPLPLPSDAACRRFVDAYFRHVHRAYPFADRKMVTSDLDRMQTLEKCKDDPASLKLYLIMAIGCTTLERAGQIPDSTSRRFTICYPNIIQQFLKDSSVESVEILLLLSLYSLFDPSGLSPWTLVGILTRQAVAIGITRGVSRSEQLLPWQVELRHRLFWSIFVLDRMISTSLGLPLSFNDENPEISLPGVTVEEFGAPDRVQHTILLQNCRHIIQLRQLEEKILRKVHLASRISVSSLNRADKRTIIEDLRSHIENWYSQGCLLSPSETDNIPFHNTISWLTVRYYNLLLLLHGPSHFNSEFSPQQLTELQQYIQKYVQASGILLQQRQLPLNWITLYRFLSICSMLLFCFARRPFTAKIEITICAEILESFLDEWTVAKRSAKIFLALAGII</sequence>
<feature type="non-terminal residue" evidence="9">
    <location>
        <position position="1"/>
    </location>
</feature>
<dbReference type="InterPro" id="IPR001138">
    <property type="entry name" value="Zn2Cys6_DnaBD"/>
</dbReference>
<comment type="subcellular location">
    <subcellularLocation>
        <location evidence="1">Nucleus</location>
    </subcellularLocation>
</comment>
<dbReference type="PROSITE" id="PS50048">
    <property type="entry name" value="ZN2_CY6_FUNGAL_2"/>
    <property type="match status" value="1"/>
</dbReference>
<organism evidence="9 10">
    <name type="scientific">Hyaloscypha variabilis (strain UAMH 11265 / GT02V1 / F)</name>
    <name type="common">Meliniomyces variabilis</name>
    <dbReference type="NCBI Taxonomy" id="1149755"/>
    <lineage>
        <taxon>Eukaryota</taxon>
        <taxon>Fungi</taxon>
        <taxon>Dikarya</taxon>
        <taxon>Ascomycota</taxon>
        <taxon>Pezizomycotina</taxon>
        <taxon>Leotiomycetes</taxon>
        <taxon>Helotiales</taxon>
        <taxon>Hyaloscyphaceae</taxon>
        <taxon>Hyaloscypha</taxon>
        <taxon>Hyaloscypha variabilis</taxon>
    </lineage>
</organism>
<evidence type="ECO:0000256" key="4">
    <source>
        <dbReference type="ARBA" id="ARBA00023015"/>
    </source>
</evidence>
<keyword evidence="10" id="KW-1185">Reference proteome</keyword>
<keyword evidence="6" id="KW-0804">Transcription</keyword>
<dbReference type="AlphaFoldDB" id="A0A2J6RTT1"/>
<evidence type="ECO:0000256" key="1">
    <source>
        <dbReference type="ARBA" id="ARBA00004123"/>
    </source>
</evidence>
<evidence type="ECO:0000256" key="3">
    <source>
        <dbReference type="ARBA" id="ARBA00022833"/>
    </source>
</evidence>
<dbReference type="Pfam" id="PF00172">
    <property type="entry name" value="Zn_clus"/>
    <property type="match status" value="1"/>
</dbReference>
<dbReference type="Gene3D" id="4.10.240.10">
    <property type="entry name" value="Zn(2)-C6 fungal-type DNA-binding domain"/>
    <property type="match status" value="1"/>
</dbReference>
<evidence type="ECO:0000256" key="7">
    <source>
        <dbReference type="ARBA" id="ARBA00023242"/>
    </source>
</evidence>
<dbReference type="GO" id="GO:0000981">
    <property type="term" value="F:DNA-binding transcription factor activity, RNA polymerase II-specific"/>
    <property type="evidence" value="ECO:0007669"/>
    <property type="project" value="InterPro"/>
</dbReference>
<keyword evidence="7" id="KW-0539">Nucleus</keyword>
<dbReference type="Proteomes" id="UP000235786">
    <property type="component" value="Unassembled WGS sequence"/>
</dbReference>
<dbReference type="OrthoDB" id="3990906at2759"/>
<dbReference type="InterPro" id="IPR052202">
    <property type="entry name" value="Yeast_MetPath_Reg"/>
</dbReference>
<dbReference type="PROSITE" id="PS00463">
    <property type="entry name" value="ZN2_CY6_FUNGAL_1"/>
    <property type="match status" value="1"/>
</dbReference>
<dbReference type="STRING" id="1149755.A0A2J6RTT1"/>
<dbReference type="GO" id="GO:0005634">
    <property type="term" value="C:nucleus"/>
    <property type="evidence" value="ECO:0007669"/>
    <property type="project" value="UniProtKB-SubCell"/>
</dbReference>
<dbReference type="PANTHER" id="PTHR47782">
    <property type="entry name" value="ZN(II)2CYS6 TRANSCRIPTION FACTOR (EUROFUNG)-RELATED"/>
    <property type="match status" value="1"/>
</dbReference>
<keyword evidence="3" id="KW-0862">Zinc</keyword>
<dbReference type="PANTHER" id="PTHR47782:SF7">
    <property type="entry name" value="PROTEIN STB5"/>
    <property type="match status" value="1"/>
</dbReference>
<dbReference type="InterPro" id="IPR007219">
    <property type="entry name" value="XnlR_reg_dom"/>
</dbReference>
<dbReference type="SUPFAM" id="SSF57701">
    <property type="entry name" value="Zn2/Cys6 DNA-binding domain"/>
    <property type="match status" value="1"/>
</dbReference>
<evidence type="ECO:0000313" key="9">
    <source>
        <dbReference type="EMBL" id="PMD41928.1"/>
    </source>
</evidence>
<accession>A0A2J6RTT1</accession>
<feature type="domain" description="Zn(2)-C6 fungal-type" evidence="8">
    <location>
        <begin position="3"/>
        <end position="33"/>
    </location>
</feature>
<feature type="non-terminal residue" evidence="9">
    <location>
        <position position="523"/>
    </location>
</feature>